<dbReference type="RefSeq" id="WP_353293286.1">
    <property type="nucleotide sequence ID" value="NZ_BAABWH010000001.1"/>
</dbReference>
<feature type="transmembrane region" description="Helical" evidence="1">
    <location>
        <begin position="44"/>
        <end position="67"/>
    </location>
</feature>
<evidence type="ECO:0000313" key="3">
    <source>
        <dbReference type="EMBL" id="GAA6144358.1"/>
    </source>
</evidence>
<reference evidence="3 4" key="1">
    <citation type="submission" date="2024-04" db="EMBL/GenBank/DDBJ databases">
        <title>Draft genome sequence of Thalassolituus maritimus NBRC 116585.</title>
        <authorList>
            <person name="Miyakawa T."/>
            <person name="Kusuya Y."/>
            <person name="Miura T."/>
        </authorList>
    </citation>
    <scope>NUCLEOTIDE SEQUENCE [LARGE SCALE GENOMIC DNA]</scope>
    <source>
        <strain evidence="3 4">5NW40-0001</strain>
    </source>
</reference>
<feature type="transmembrane region" description="Helical" evidence="1">
    <location>
        <begin position="194"/>
        <end position="216"/>
    </location>
</feature>
<name>A0ABP9ZW42_9GAMM</name>
<feature type="transmembrane region" description="Helical" evidence="1">
    <location>
        <begin position="79"/>
        <end position="102"/>
    </location>
</feature>
<dbReference type="EMBL" id="BAABWH010000001">
    <property type="protein sequence ID" value="GAA6144358.1"/>
    <property type="molecule type" value="Genomic_DNA"/>
</dbReference>
<evidence type="ECO:0000256" key="1">
    <source>
        <dbReference type="SAM" id="Phobius"/>
    </source>
</evidence>
<keyword evidence="1" id="KW-0812">Transmembrane</keyword>
<keyword evidence="4" id="KW-1185">Reference proteome</keyword>
<keyword evidence="1" id="KW-0472">Membrane</keyword>
<sequence>MSEQNGRVHIIDFARGTAALLLVIVHALWMYGSVETQFNAPLGTAIHIVGQMTAAFLLCMGFSFVITRHSSIGYGIKRALMILAAGYLLNTLKFIVPISVFGTMPENFIEAYGWSSPLDSSQLWYLFRTGDILQFAGIAFLIITFVRHYISNKWVILALALLSVLVAELIRGYRPGITGLDYVADLLWGDQWNVYFPVFPWISNILVGMFMGMVFLERDKDEQAVYDMSLKLGVGLMAIGVPLILYNWDLFFRNFFHTGIGGAIYLIGINLFAFWCVSWMIFKPLKSKAWFMNSMVYLSQRVTTIYIIQWTLVCWLMGIIGYQTLNSGQLMMLFPFMIAATLLLDYLLKKLIDSFSADKSDEQLQDSEKVA</sequence>
<keyword evidence="1" id="KW-1133">Transmembrane helix</keyword>
<accession>A0ABP9ZW42</accession>
<evidence type="ECO:0000313" key="4">
    <source>
        <dbReference type="Proteomes" id="UP001481413"/>
    </source>
</evidence>
<organism evidence="3 4">
    <name type="scientific">Thalassolituus maritimus</name>
    <dbReference type="NCBI Taxonomy" id="484498"/>
    <lineage>
        <taxon>Bacteria</taxon>
        <taxon>Pseudomonadati</taxon>
        <taxon>Pseudomonadota</taxon>
        <taxon>Gammaproteobacteria</taxon>
        <taxon>Oceanospirillales</taxon>
        <taxon>Oceanospirillaceae</taxon>
        <taxon>Thalassolituus</taxon>
    </lineage>
</organism>
<feature type="transmembrane region" description="Helical" evidence="1">
    <location>
        <begin position="12"/>
        <end position="32"/>
    </location>
</feature>
<feature type="domain" description="Heparan-alpha-glucosaminide N-acetyltransferase catalytic" evidence="2">
    <location>
        <begin position="7"/>
        <end position="239"/>
    </location>
</feature>
<feature type="transmembrane region" description="Helical" evidence="1">
    <location>
        <begin position="328"/>
        <end position="348"/>
    </location>
</feature>
<feature type="transmembrane region" description="Helical" evidence="1">
    <location>
        <begin position="303"/>
        <end position="322"/>
    </location>
</feature>
<dbReference type="Proteomes" id="UP001481413">
    <property type="component" value="Unassembled WGS sequence"/>
</dbReference>
<feature type="transmembrane region" description="Helical" evidence="1">
    <location>
        <begin position="154"/>
        <end position="174"/>
    </location>
</feature>
<dbReference type="InterPro" id="IPR012429">
    <property type="entry name" value="HGSNAT_cat"/>
</dbReference>
<feature type="transmembrane region" description="Helical" evidence="1">
    <location>
        <begin position="228"/>
        <end position="248"/>
    </location>
</feature>
<evidence type="ECO:0000259" key="2">
    <source>
        <dbReference type="Pfam" id="PF07786"/>
    </source>
</evidence>
<protein>
    <recommendedName>
        <fullName evidence="2">Heparan-alpha-glucosaminide N-acetyltransferase catalytic domain-containing protein</fullName>
    </recommendedName>
</protein>
<feature type="transmembrane region" description="Helical" evidence="1">
    <location>
        <begin position="122"/>
        <end position="142"/>
    </location>
</feature>
<proteinExistence type="predicted"/>
<feature type="transmembrane region" description="Helical" evidence="1">
    <location>
        <begin position="260"/>
        <end position="282"/>
    </location>
</feature>
<gene>
    <name evidence="3" type="ORF">NBRC116585_04750</name>
</gene>
<dbReference type="Pfam" id="PF07786">
    <property type="entry name" value="HGSNAT_cat"/>
    <property type="match status" value="1"/>
</dbReference>
<comment type="caution">
    <text evidence="3">The sequence shown here is derived from an EMBL/GenBank/DDBJ whole genome shotgun (WGS) entry which is preliminary data.</text>
</comment>